<comment type="caution">
    <text evidence="1">The sequence shown here is derived from an EMBL/GenBank/DDBJ whole genome shotgun (WGS) entry which is preliminary data.</text>
</comment>
<keyword evidence="2" id="KW-1185">Reference proteome</keyword>
<organism evidence="1 2">
    <name type="scientific">Temnothorax longispinosus</name>
    <dbReference type="NCBI Taxonomy" id="300112"/>
    <lineage>
        <taxon>Eukaryota</taxon>
        <taxon>Metazoa</taxon>
        <taxon>Ecdysozoa</taxon>
        <taxon>Arthropoda</taxon>
        <taxon>Hexapoda</taxon>
        <taxon>Insecta</taxon>
        <taxon>Pterygota</taxon>
        <taxon>Neoptera</taxon>
        <taxon>Endopterygota</taxon>
        <taxon>Hymenoptera</taxon>
        <taxon>Apocrita</taxon>
        <taxon>Aculeata</taxon>
        <taxon>Formicoidea</taxon>
        <taxon>Formicidae</taxon>
        <taxon>Myrmicinae</taxon>
        <taxon>Temnothorax</taxon>
    </lineage>
</organism>
<evidence type="ECO:0000313" key="2">
    <source>
        <dbReference type="Proteomes" id="UP000310200"/>
    </source>
</evidence>
<name>A0A4S2KGT9_9HYME</name>
<dbReference type="EMBL" id="QBLH01002367">
    <property type="protein sequence ID" value="TGZ48675.1"/>
    <property type="molecule type" value="Genomic_DNA"/>
</dbReference>
<sequence>MFLPHMFLQILPYGQFYEFHEYVKRYSTSTEQIIKKFNATQNRLSTCHKTEFSIGESERREFLFLPRRYGATVNAEFSAQGPGALNVEIVNSNTFADQLCIDATKNSRYTVPLSLQVSECTNGLHPVDGEPRSRRLVTPSTFCIWPAEETPDPDYEKDEEEQSIACSLPIASLIRRLV</sequence>
<dbReference type="AlphaFoldDB" id="A0A4S2KGT9"/>
<proteinExistence type="predicted"/>
<evidence type="ECO:0000313" key="1">
    <source>
        <dbReference type="EMBL" id="TGZ48675.1"/>
    </source>
</evidence>
<reference evidence="1 2" key="1">
    <citation type="journal article" date="2019" name="Philos. Trans. R. Soc. Lond., B, Biol. Sci.">
        <title>Ant behaviour and brain gene expression of defending hosts depend on the ecological success of the intruding social parasite.</title>
        <authorList>
            <person name="Kaur R."/>
            <person name="Stoldt M."/>
            <person name="Jongepier E."/>
            <person name="Feldmeyer B."/>
            <person name="Menzel F."/>
            <person name="Bornberg-Bauer E."/>
            <person name="Foitzik S."/>
        </authorList>
    </citation>
    <scope>NUCLEOTIDE SEQUENCE [LARGE SCALE GENOMIC DNA]</scope>
    <source>
        <tissue evidence="1">Whole body</tissue>
    </source>
</reference>
<gene>
    <name evidence="1" type="ORF">DBV15_12114</name>
</gene>
<protein>
    <submittedName>
        <fullName evidence="1">Uncharacterized protein</fullName>
    </submittedName>
</protein>
<dbReference type="Proteomes" id="UP000310200">
    <property type="component" value="Unassembled WGS sequence"/>
</dbReference>
<accession>A0A4S2KGT9</accession>